<comment type="caution">
    <text evidence="2">The sequence shown here is derived from an EMBL/GenBank/DDBJ whole genome shotgun (WGS) entry which is preliminary data.</text>
</comment>
<sequence>VPTMAAGTSTTPVPTMAAGTSMAPVLTADISTFMTPRDLWERSINTSGRGFPCAKDSTTETDSLLWHCPREQLKTLSRAELEGRLESTLIIIEAVALQLRGWQESQWLRPGVGPAEQRDVLTQTDMTCPEGEEIYRRLYLEQRRKMEALQRQRGAERDLQRELELAAENMGAWSSQCLVFRGLVDAACQRLQDEQGALAQKQEQVRALVSRCKAVLERVPCKLQSHTEERDAMRQRVDE</sequence>
<reference evidence="2 3" key="1">
    <citation type="submission" date="2019-09" db="EMBL/GenBank/DDBJ databases">
        <title>Bird 10,000 Genomes (B10K) Project - Family phase.</title>
        <authorList>
            <person name="Zhang G."/>
        </authorList>
    </citation>
    <scope>NUCLEOTIDE SEQUENCE [LARGE SCALE GENOMIC DNA]</scope>
    <source>
        <strain evidence="2">B10K-DU-003-06</strain>
    </source>
</reference>
<keyword evidence="3" id="KW-1185">Reference proteome</keyword>
<name>A0A7K5B382_9FURN</name>
<evidence type="ECO:0000313" key="3">
    <source>
        <dbReference type="Proteomes" id="UP000529852"/>
    </source>
</evidence>
<evidence type="ECO:0000313" key="2">
    <source>
        <dbReference type="EMBL" id="NWR90209.1"/>
    </source>
</evidence>
<dbReference type="InterPro" id="IPR028728">
    <property type="entry name" value="Astrin"/>
</dbReference>
<dbReference type="PANTHER" id="PTHR15347:SF1">
    <property type="entry name" value="SPERM-ASSOCIATED ANTIGEN 5"/>
    <property type="match status" value="1"/>
</dbReference>
<organism evidence="2 3">
    <name type="scientific">Furnarius figulus</name>
    <dbReference type="NCBI Taxonomy" id="463165"/>
    <lineage>
        <taxon>Eukaryota</taxon>
        <taxon>Metazoa</taxon>
        <taxon>Chordata</taxon>
        <taxon>Craniata</taxon>
        <taxon>Vertebrata</taxon>
        <taxon>Euteleostomi</taxon>
        <taxon>Archelosauria</taxon>
        <taxon>Archosauria</taxon>
        <taxon>Dinosauria</taxon>
        <taxon>Saurischia</taxon>
        <taxon>Theropoda</taxon>
        <taxon>Coelurosauria</taxon>
        <taxon>Aves</taxon>
        <taxon>Neognathae</taxon>
        <taxon>Neoaves</taxon>
        <taxon>Telluraves</taxon>
        <taxon>Australaves</taxon>
        <taxon>Passeriformes</taxon>
        <taxon>Furnariidae</taxon>
        <taxon>Furnarius</taxon>
    </lineage>
</organism>
<feature type="non-terminal residue" evidence="2">
    <location>
        <position position="1"/>
    </location>
</feature>
<dbReference type="Proteomes" id="UP000529852">
    <property type="component" value="Unassembled WGS sequence"/>
</dbReference>
<feature type="coiled-coil region" evidence="1">
    <location>
        <begin position="149"/>
        <end position="211"/>
    </location>
</feature>
<protein>
    <submittedName>
        <fullName evidence="2">SPAG5 protein</fullName>
    </submittedName>
</protein>
<dbReference type="GO" id="GO:0051988">
    <property type="term" value="P:regulation of attachment of spindle microtubules to kinetochore"/>
    <property type="evidence" value="ECO:0007669"/>
    <property type="project" value="InterPro"/>
</dbReference>
<dbReference type="EMBL" id="VYZD01000418">
    <property type="protein sequence ID" value="NWR90209.1"/>
    <property type="molecule type" value="Genomic_DNA"/>
</dbReference>
<feature type="non-terminal residue" evidence="2">
    <location>
        <position position="239"/>
    </location>
</feature>
<gene>
    <name evidence="2" type="primary">Spag5_1</name>
    <name evidence="2" type="ORF">FURFIG_R15625</name>
</gene>
<dbReference type="AlphaFoldDB" id="A0A7K5B382"/>
<proteinExistence type="predicted"/>
<accession>A0A7K5B382</accession>
<dbReference type="PANTHER" id="PTHR15347">
    <property type="entry name" value="SPERM-ASSOCIATED ANTIGEN 5"/>
    <property type="match status" value="1"/>
</dbReference>
<evidence type="ECO:0000256" key="1">
    <source>
        <dbReference type="SAM" id="Coils"/>
    </source>
</evidence>
<dbReference type="GO" id="GO:0051301">
    <property type="term" value="P:cell division"/>
    <property type="evidence" value="ECO:0007669"/>
    <property type="project" value="InterPro"/>
</dbReference>
<keyword evidence="1" id="KW-0175">Coiled coil</keyword>